<dbReference type="RefSeq" id="WP_113932964.1">
    <property type="nucleotide sequence ID" value="NZ_JACCEU010000005.1"/>
</dbReference>
<dbReference type="EMBL" id="QNRQ01000004">
    <property type="protein sequence ID" value="RBP39990.1"/>
    <property type="molecule type" value="Genomic_DNA"/>
</dbReference>
<dbReference type="InterPro" id="IPR015422">
    <property type="entry name" value="PyrdxlP-dep_Trfase_small"/>
</dbReference>
<evidence type="ECO:0000256" key="3">
    <source>
        <dbReference type="ARBA" id="ARBA00011738"/>
    </source>
</evidence>
<evidence type="ECO:0000313" key="8">
    <source>
        <dbReference type="EMBL" id="RBP39990.1"/>
    </source>
</evidence>
<name>A0A366HC69_9BURK</name>
<dbReference type="GO" id="GO:0004838">
    <property type="term" value="F:L-tyrosine-2-oxoglutarate transaminase activity"/>
    <property type="evidence" value="ECO:0007669"/>
    <property type="project" value="TreeGrafter"/>
</dbReference>
<dbReference type="Gene3D" id="3.40.640.10">
    <property type="entry name" value="Type I PLP-dependent aspartate aminotransferase-like (Major domain)"/>
    <property type="match status" value="1"/>
</dbReference>
<evidence type="ECO:0000256" key="2">
    <source>
        <dbReference type="ARBA" id="ARBA00007441"/>
    </source>
</evidence>
<evidence type="ECO:0000256" key="4">
    <source>
        <dbReference type="ARBA" id="ARBA00022576"/>
    </source>
</evidence>
<evidence type="ECO:0000256" key="1">
    <source>
        <dbReference type="ARBA" id="ARBA00001933"/>
    </source>
</evidence>
<evidence type="ECO:0000313" key="9">
    <source>
        <dbReference type="Proteomes" id="UP000253628"/>
    </source>
</evidence>
<dbReference type="InterPro" id="IPR000796">
    <property type="entry name" value="Asp_trans"/>
</dbReference>
<proteinExistence type="inferred from homology"/>
<dbReference type="AlphaFoldDB" id="A0A366HC69"/>
<dbReference type="CDD" id="cd00609">
    <property type="entry name" value="AAT_like"/>
    <property type="match status" value="1"/>
</dbReference>
<comment type="cofactor">
    <cofactor evidence="1">
        <name>pyridoxal 5'-phosphate</name>
        <dbReference type="ChEBI" id="CHEBI:597326"/>
    </cofactor>
</comment>
<dbReference type="Proteomes" id="UP000253628">
    <property type="component" value="Unassembled WGS sequence"/>
</dbReference>
<dbReference type="InterPro" id="IPR015421">
    <property type="entry name" value="PyrdxlP-dep_Trfase_major"/>
</dbReference>
<dbReference type="SUPFAM" id="SSF53383">
    <property type="entry name" value="PLP-dependent transferases"/>
    <property type="match status" value="1"/>
</dbReference>
<dbReference type="PANTHER" id="PTHR11879">
    <property type="entry name" value="ASPARTATE AMINOTRANSFERASE"/>
    <property type="match status" value="1"/>
</dbReference>
<reference evidence="8 9" key="1">
    <citation type="submission" date="2018-06" db="EMBL/GenBank/DDBJ databases">
        <title>Genomic Encyclopedia of Type Strains, Phase IV (KMG-IV): sequencing the most valuable type-strain genomes for metagenomic binning, comparative biology and taxonomic classification.</title>
        <authorList>
            <person name="Goeker M."/>
        </authorList>
    </citation>
    <scope>NUCLEOTIDE SEQUENCE [LARGE SCALE GENOMIC DNA]</scope>
    <source>
        <strain evidence="8 9">DSM 25520</strain>
    </source>
</reference>
<dbReference type="Pfam" id="PF00155">
    <property type="entry name" value="Aminotran_1_2"/>
    <property type="match status" value="1"/>
</dbReference>
<dbReference type="GO" id="GO:0042802">
    <property type="term" value="F:identical protein binding"/>
    <property type="evidence" value="ECO:0007669"/>
    <property type="project" value="TreeGrafter"/>
</dbReference>
<dbReference type="InterPro" id="IPR015424">
    <property type="entry name" value="PyrdxlP-dep_Trfase"/>
</dbReference>
<keyword evidence="6" id="KW-0663">Pyridoxal phosphate</keyword>
<gene>
    <name evidence="8" type="ORF">DFR37_10485</name>
</gene>
<evidence type="ECO:0000256" key="6">
    <source>
        <dbReference type="ARBA" id="ARBA00022898"/>
    </source>
</evidence>
<dbReference type="NCBIfam" id="NF006719">
    <property type="entry name" value="PRK09257.1"/>
    <property type="match status" value="1"/>
</dbReference>
<evidence type="ECO:0000256" key="5">
    <source>
        <dbReference type="ARBA" id="ARBA00022679"/>
    </source>
</evidence>
<dbReference type="GO" id="GO:0033585">
    <property type="term" value="P:L-phenylalanine biosynthetic process from chorismate via phenylpyruvate"/>
    <property type="evidence" value="ECO:0007669"/>
    <property type="project" value="TreeGrafter"/>
</dbReference>
<comment type="subunit">
    <text evidence="3">Homodimer.</text>
</comment>
<comment type="similarity">
    <text evidence="2">Belongs to the class-I pyridoxal-phosphate-dependent aminotransferase family.</text>
</comment>
<dbReference type="PANTHER" id="PTHR11879:SF37">
    <property type="entry name" value="AROMATIC-AMINO-ACID AMINOTRANSFERASE"/>
    <property type="match status" value="1"/>
</dbReference>
<dbReference type="InterPro" id="IPR004839">
    <property type="entry name" value="Aminotransferase_I/II_large"/>
</dbReference>
<comment type="caution">
    <text evidence="8">The sequence shown here is derived from an EMBL/GenBank/DDBJ whole genome shotgun (WGS) entry which is preliminary data.</text>
</comment>
<organism evidence="8 9">
    <name type="scientific">Eoetvoesiella caeni</name>
    <dbReference type="NCBI Taxonomy" id="645616"/>
    <lineage>
        <taxon>Bacteria</taxon>
        <taxon>Pseudomonadati</taxon>
        <taxon>Pseudomonadota</taxon>
        <taxon>Betaproteobacteria</taxon>
        <taxon>Burkholderiales</taxon>
        <taxon>Alcaligenaceae</taxon>
        <taxon>Eoetvoesiella</taxon>
    </lineage>
</organism>
<keyword evidence="9" id="KW-1185">Reference proteome</keyword>
<dbReference type="OrthoDB" id="9766445at2"/>
<feature type="domain" description="Aminotransferase class I/classII large" evidence="7">
    <location>
        <begin position="27"/>
        <end position="392"/>
    </location>
</feature>
<keyword evidence="5" id="KW-0808">Transferase</keyword>
<dbReference type="PRINTS" id="PR00799">
    <property type="entry name" value="TRANSAMINASE"/>
</dbReference>
<dbReference type="GO" id="GO:0005829">
    <property type="term" value="C:cytosol"/>
    <property type="evidence" value="ECO:0007669"/>
    <property type="project" value="TreeGrafter"/>
</dbReference>
<accession>A0A366HC69</accession>
<keyword evidence="4" id="KW-0032">Aminotransferase</keyword>
<evidence type="ECO:0000259" key="7">
    <source>
        <dbReference type="Pfam" id="PF00155"/>
    </source>
</evidence>
<dbReference type="Gene3D" id="3.90.1150.10">
    <property type="entry name" value="Aspartate Aminotransferase, domain 1"/>
    <property type="match status" value="1"/>
</dbReference>
<protein>
    <submittedName>
        <fullName evidence="8">Aromatic-amino-acid transaminase</fullName>
    </submittedName>
</protein>
<dbReference type="GO" id="GO:0030170">
    <property type="term" value="F:pyridoxal phosphate binding"/>
    <property type="evidence" value="ECO:0007669"/>
    <property type="project" value="InterPro"/>
</dbReference>
<sequence length="397" mass="43644">MFSTLSAYAGDPILTLQLAYRDDPRPEKINLSIGLYYDNEGNIPRLESVQRAQKVVNASTAPCTYLPMSGSPAYCKAVQGIVFGEHSEAVGSGRVATIQTVGGSGALKVGSDLLRKFFPNSSARISSPTWDNHRAIFEGAGFSVETYPYFDPVTQRLDFAAMSAYFRTLAAETIVLLHPCCHNPTGADLSHAQWDEIVQIVAERKLLPFLDMAYQGLGEGFDQDAYLVRALVRAGQSFLVANSFSKIFSLYGERCGGLSMVCADADEASRALGQMQQAVRRNYSSPPAYGGHVVETVLLDPQLRPMWEAEVNAMRERIQAMRTQLHRGLVQHHPAYDWDFLMAQSGMFSYAPALAPHMHELIERFGVYIIESGRICVAGLNTSNVDRVAQAFAAVLK</sequence>